<comment type="function">
    <text evidence="10">Catalyzes the interconversion of 2-phosphoglycerate and 3-phosphoglycerate.</text>
</comment>
<dbReference type="PIRSF" id="PIRSF001492">
    <property type="entry name" value="IPGAM"/>
    <property type="match status" value="1"/>
</dbReference>
<feature type="binding site" evidence="10 12">
    <location>
        <position position="196"/>
    </location>
    <ligand>
        <name>substrate</name>
    </ligand>
</feature>
<evidence type="ECO:0000256" key="10">
    <source>
        <dbReference type="HAMAP-Rule" id="MF_01038"/>
    </source>
</evidence>
<feature type="active site" description="Phosphoserine intermediate" evidence="10 11">
    <location>
        <position position="67"/>
    </location>
</feature>
<feature type="binding site" evidence="10 12">
    <location>
        <position position="334"/>
    </location>
    <ligand>
        <name>substrate</name>
    </ligand>
</feature>
<protein>
    <recommendedName>
        <fullName evidence="9 10">2,3-bisphosphoglycerate-independent phosphoglycerate mutase</fullName>
        <shortName evidence="10">BPG-independent PGAM</shortName>
        <shortName evidence="10">Phosphoglyceromutase</shortName>
        <shortName evidence="10">iPGM</shortName>
        <ecNumber evidence="4 10">5.4.2.12</ecNumber>
    </recommendedName>
</protein>
<name>A0A1G1YT80_9BACT</name>
<feature type="binding site" evidence="10 13">
    <location>
        <position position="438"/>
    </location>
    <ligand>
        <name>Mn(2+)</name>
        <dbReference type="ChEBI" id="CHEBI:29035"/>
        <label>2</label>
    </ligand>
</feature>
<comment type="subunit">
    <text evidence="10">Monomer.</text>
</comment>
<reference evidence="16 17" key="1">
    <citation type="journal article" date="2016" name="Nat. Commun.">
        <title>Thousands of microbial genomes shed light on interconnected biogeochemical processes in an aquifer system.</title>
        <authorList>
            <person name="Anantharaman K."/>
            <person name="Brown C.T."/>
            <person name="Hug L.A."/>
            <person name="Sharon I."/>
            <person name="Castelle C.J."/>
            <person name="Probst A.J."/>
            <person name="Thomas B.C."/>
            <person name="Singh A."/>
            <person name="Wilkins M.J."/>
            <person name="Karaoz U."/>
            <person name="Brodie E.L."/>
            <person name="Williams K.H."/>
            <person name="Hubbard S.S."/>
            <person name="Banfield J.F."/>
        </authorList>
    </citation>
    <scope>NUCLEOTIDE SEQUENCE [LARGE SCALE GENOMIC DNA]</scope>
</reference>
<keyword evidence="7 10" id="KW-0464">Manganese</keyword>
<dbReference type="Gene3D" id="3.40.1450.10">
    <property type="entry name" value="BPG-independent phosphoglycerate mutase, domain B"/>
    <property type="match status" value="1"/>
</dbReference>
<dbReference type="Pfam" id="PF06415">
    <property type="entry name" value="iPGM_N"/>
    <property type="match status" value="1"/>
</dbReference>
<feature type="binding site" evidence="10 12">
    <location>
        <begin position="261"/>
        <end position="264"/>
    </location>
    <ligand>
        <name>substrate</name>
    </ligand>
</feature>
<dbReference type="GO" id="GO:0005829">
    <property type="term" value="C:cytosol"/>
    <property type="evidence" value="ECO:0007669"/>
    <property type="project" value="TreeGrafter"/>
</dbReference>
<organism evidence="16 17">
    <name type="scientific">Candidatus Buchananbacteria bacterium RIFCSPLOWO2_01_FULL_40_23b</name>
    <dbReference type="NCBI Taxonomy" id="1797544"/>
    <lineage>
        <taxon>Bacteria</taxon>
        <taxon>Candidatus Buchananiibacteriota</taxon>
    </lineage>
</organism>
<dbReference type="GO" id="GO:0030145">
    <property type="term" value="F:manganese ion binding"/>
    <property type="evidence" value="ECO:0007669"/>
    <property type="project" value="UniProtKB-UniRule"/>
</dbReference>
<keyword evidence="6 10" id="KW-0324">Glycolysis</keyword>
<evidence type="ECO:0000256" key="11">
    <source>
        <dbReference type="PIRSR" id="PIRSR001492-1"/>
    </source>
</evidence>
<dbReference type="PANTHER" id="PTHR31637:SF0">
    <property type="entry name" value="2,3-BISPHOSPHOGLYCERATE-INDEPENDENT PHOSPHOGLYCERATE MUTASE"/>
    <property type="match status" value="1"/>
</dbReference>
<gene>
    <name evidence="10" type="primary">gpmI</name>
    <name evidence="16" type="ORF">A2912_05855</name>
</gene>
<evidence type="ECO:0000256" key="3">
    <source>
        <dbReference type="ARBA" id="ARBA00008819"/>
    </source>
</evidence>
<dbReference type="EMBL" id="MHIN01000013">
    <property type="protein sequence ID" value="OGY55524.1"/>
    <property type="molecule type" value="Genomic_DNA"/>
</dbReference>
<comment type="catalytic activity">
    <reaction evidence="1 10">
        <text>(2R)-2-phosphoglycerate = (2R)-3-phosphoglycerate</text>
        <dbReference type="Rhea" id="RHEA:15901"/>
        <dbReference type="ChEBI" id="CHEBI:58272"/>
        <dbReference type="ChEBI" id="CHEBI:58289"/>
        <dbReference type="EC" id="5.4.2.12"/>
    </reaction>
</comment>
<dbReference type="SUPFAM" id="SSF64158">
    <property type="entry name" value="2,3-Bisphosphoglycerate-independent phosphoglycerate mutase, substrate-binding domain"/>
    <property type="match status" value="1"/>
</dbReference>
<comment type="similarity">
    <text evidence="3 10">Belongs to the BPG-independent phosphoglycerate mutase family.</text>
</comment>
<evidence type="ECO:0000256" key="4">
    <source>
        <dbReference type="ARBA" id="ARBA00012026"/>
    </source>
</evidence>
<evidence type="ECO:0000256" key="7">
    <source>
        <dbReference type="ARBA" id="ARBA00023211"/>
    </source>
</evidence>
<dbReference type="AlphaFoldDB" id="A0A1G1YT80"/>
<proteinExistence type="inferred from homology"/>
<feature type="binding site" evidence="10 13">
    <location>
        <position position="17"/>
    </location>
    <ligand>
        <name>Mn(2+)</name>
        <dbReference type="ChEBI" id="CHEBI:29035"/>
        <label>2</label>
    </ligand>
</feature>
<evidence type="ECO:0000256" key="6">
    <source>
        <dbReference type="ARBA" id="ARBA00023152"/>
    </source>
</evidence>
<feature type="binding site" evidence="10 12">
    <location>
        <position position="128"/>
    </location>
    <ligand>
        <name>substrate</name>
    </ligand>
</feature>
<dbReference type="NCBIfam" id="TIGR01307">
    <property type="entry name" value="pgm_bpd_ind"/>
    <property type="match status" value="1"/>
</dbReference>
<dbReference type="PANTHER" id="PTHR31637">
    <property type="entry name" value="2,3-BISPHOSPHOGLYCERATE-INDEPENDENT PHOSPHOGLYCERATE MUTASE"/>
    <property type="match status" value="1"/>
</dbReference>
<evidence type="ECO:0000259" key="15">
    <source>
        <dbReference type="Pfam" id="PF06415"/>
    </source>
</evidence>
<dbReference type="InterPro" id="IPR017850">
    <property type="entry name" value="Alkaline_phosphatase_core_sf"/>
</dbReference>
<dbReference type="FunFam" id="3.40.1450.10:FF:000001">
    <property type="entry name" value="2,3-bisphosphoglycerate-independent phosphoglycerate mutase"/>
    <property type="match status" value="1"/>
</dbReference>
<evidence type="ECO:0000256" key="9">
    <source>
        <dbReference type="ARBA" id="ARBA00071648"/>
    </source>
</evidence>
<keyword evidence="8 10" id="KW-0413">Isomerase</keyword>
<comment type="caution">
    <text evidence="16">The sequence shown here is derived from an EMBL/GenBank/DDBJ whole genome shotgun (WGS) entry which is preliminary data.</text>
</comment>
<evidence type="ECO:0000256" key="2">
    <source>
        <dbReference type="ARBA" id="ARBA00004798"/>
    </source>
</evidence>
<dbReference type="InterPro" id="IPR006124">
    <property type="entry name" value="Metalloenzyme"/>
</dbReference>
<feature type="domain" description="BPG-independent PGAM N-terminal" evidence="15">
    <location>
        <begin position="87"/>
        <end position="297"/>
    </location>
</feature>
<comment type="pathway">
    <text evidence="2 10">Carbohydrate degradation; glycolysis; pyruvate from D-glyceraldehyde 3-phosphate: step 3/5.</text>
</comment>
<evidence type="ECO:0000256" key="8">
    <source>
        <dbReference type="ARBA" id="ARBA00023235"/>
    </source>
</evidence>
<feature type="binding site" evidence="10 12">
    <location>
        <begin position="158"/>
        <end position="159"/>
    </location>
    <ligand>
        <name>substrate</name>
    </ligand>
</feature>
<dbReference type="GO" id="GO:0006007">
    <property type="term" value="P:glucose catabolic process"/>
    <property type="evidence" value="ECO:0007669"/>
    <property type="project" value="InterPro"/>
</dbReference>
<feature type="binding site" evidence="10 13">
    <location>
        <position position="67"/>
    </location>
    <ligand>
        <name>Mn(2+)</name>
        <dbReference type="ChEBI" id="CHEBI:29035"/>
        <label>2</label>
    </ligand>
</feature>
<dbReference type="SUPFAM" id="SSF53649">
    <property type="entry name" value="Alkaline phosphatase-like"/>
    <property type="match status" value="1"/>
</dbReference>
<evidence type="ECO:0000256" key="5">
    <source>
        <dbReference type="ARBA" id="ARBA00022723"/>
    </source>
</evidence>
<keyword evidence="5 10" id="KW-0479">Metal-binding</keyword>
<evidence type="ECO:0000313" key="16">
    <source>
        <dbReference type="EMBL" id="OGY55524.1"/>
    </source>
</evidence>
<dbReference type="Proteomes" id="UP000178122">
    <property type="component" value="Unassembled WGS sequence"/>
</dbReference>
<dbReference type="InterPro" id="IPR011258">
    <property type="entry name" value="BPG-indep_PGM_N"/>
</dbReference>
<evidence type="ECO:0000256" key="1">
    <source>
        <dbReference type="ARBA" id="ARBA00000370"/>
    </source>
</evidence>
<sequence length="510" mass="57174">MKKSGSDRSKVLLLILDGWGSRRESRGNAVALAKTPEFDLLWKKYAHALLSASGEAVGLPRDYMGNSEVGHLTIGAGRIVETDFVRIERAIKNGSFFKDTALLEAMNHAKKNKTALHLLGLLSDSGVHAHISHLFALLKMAKMQGLKEVYVHAILDGRDTPPKSAKKYIKMLLDEMKKLGIGKLATMMGRYYAMDRDNRWNREHKAYECMVQCIGRQAKDPFTVLDLAYSIGETDEFFEPTLLLNKCSVEEHDSVIFFNFRSDRARELTKAFVLGEFKNFKRKKLIDLKFVTLTQYDSGLKVPVAFGPIAPTKTLGEVVSLHGLRQLRIAETEKWAHVTYFFNGLCECIFPREHRVHIASRRVKTYDTVPQMRVKEITDVLLRDQEAYDFFVVNFANADMVGHTGNVKATIKGVEAIDVELGRIVRGFKGVVFITADHGNCEDMLAECNTCHTTAPVPFVMVDEFRKSIAGKTKRGLRLTGGLQDVAPTVLSVMGIKKPKEMSGKSLVVK</sequence>
<evidence type="ECO:0000256" key="13">
    <source>
        <dbReference type="PIRSR" id="PIRSR001492-3"/>
    </source>
</evidence>
<evidence type="ECO:0000256" key="12">
    <source>
        <dbReference type="PIRSR" id="PIRSR001492-2"/>
    </source>
</evidence>
<dbReference type="HAMAP" id="MF_01038">
    <property type="entry name" value="GpmI"/>
    <property type="match status" value="1"/>
</dbReference>
<feature type="binding site" evidence="10 12">
    <location>
        <position position="190"/>
    </location>
    <ligand>
        <name>substrate</name>
    </ligand>
</feature>
<accession>A0A1G1YT80</accession>
<feature type="domain" description="Metalloenzyme" evidence="14">
    <location>
        <begin position="10"/>
        <end position="498"/>
    </location>
</feature>
<dbReference type="EC" id="5.4.2.12" evidence="4 10"/>
<feature type="binding site" evidence="10 13">
    <location>
        <position position="403"/>
    </location>
    <ligand>
        <name>Mn(2+)</name>
        <dbReference type="ChEBI" id="CHEBI:29035"/>
        <label>1</label>
    </ligand>
</feature>
<dbReference type="InterPro" id="IPR005995">
    <property type="entry name" value="Pgm_bpd_ind"/>
</dbReference>
<feature type="binding site" evidence="10 13">
    <location>
        <position position="399"/>
    </location>
    <ligand>
        <name>Mn(2+)</name>
        <dbReference type="ChEBI" id="CHEBI:29035"/>
        <label>1</label>
    </ligand>
</feature>
<dbReference type="Gene3D" id="3.40.720.10">
    <property type="entry name" value="Alkaline Phosphatase, subunit A"/>
    <property type="match status" value="1"/>
</dbReference>
<dbReference type="CDD" id="cd16010">
    <property type="entry name" value="iPGM"/>
    <property type="match status" value="1"/>
</dbReference>
<dbReference type="InterPro" id="IPR036646">
    <property type="entry name" value="PGAM_B_sf"/>
</dbReference>
<dbReference type="GO" id="GO:0006096">
    <property type="term" value="P:glycolytic process"/>
    <property type="evidence" value="ECO:0007669"/>
    <property type="project" value="UniProtKB-UniRule"/>
</dbReference>
<evidence type="ECO:0000313" key="17">
    <source>
        <dbReference type="Proteomes" id="UP000178122"/>
    </source>
</evidence>
<feature type="binding site" evidence="10 13">
    <location>
        <position position="437"/>
    </location>
    <ligand>
        <name>Mn(2+)</name>
        <dbReference type="ChEBI" id="CHEBI:29035"/>
        <label>2</label>
    </ligand>
</feature>
<dbReference type="GO" id="GO:0004619">
    <property type="term" value="F:phosphoglycerate mutase activity"/>
    <property type="evidence" value="ECO:0007669"/>
    <property type="project" value="UniProtKB-UniRule"/>
</dbReference>
<comment type="cofactor">
    <cofactor evidence="10">
        <name>Mn(2+)</name>
        <dbReference type="ChEBI" id="CHEBI:29035"/>
    </cofactor>
    <text evidence="10">Binds 2 manganese ions per subunit.</text>
</comment>
<evidence type="ECO:0000259" key="14">
    <source>
        <dbReference type="Pfam" id="PF01676"/>
    </source>
</evidence>
<dbReference type="Pfam" id="PF01676">
    <property type="entry name" value="Metalloenzyme"/>
    <property type="match status" value="1"/>
</dbReference>
<dbReference type="UniPathway" id="UPA00109">
    <property type="reaction ID" value="UER00186"/>
</dbReference>
<feature type="binding site" evidence="10 13">
    <location>
        <position position="452"/>
    </location>
    <ligand>
        <name>Mn(2+)</name>
        <dbReference type="ChEBI" id="CHEBI:29035"/>
        <label>1</label>
    </ligand>
</feature>